<feature type="compositionally biased region" description="Polar residues" evidence="1">
    <location>
        <begin position="151"/>
        <end position="161"/>
    </location>
</feature>
<protein>
    <submittedName>
        <fullName evidence="2">Uncharacterized protein</fullName>
    </submittedName>
</protein>
<proteinExistence type="predicted"/>
<reference evidence="2" key="2">
    <citation type="submission" date="2022-01" db="EMBL/GenBank/DDBJ databases">
        <authorList>
            <person name="Yamashiro T."/>
            <person name="Shiraishi A."/>
            <person name="Satake H."/>
            <person name="Nakayama K."/>
        </authorList>
    </citation>
    <scope>NUCLEOTIDE SEQUENCE</scope>
</reference>
<dbReference type="EMBL" id="BQNB010013987">
    <property type="protein sequence ID" value="GJT22662.1"/>
    <property type="molecule type" value="Genomic_DNA"/>
</dbReference>
<dbReference type="Proteomes" id="UP001151760">
    <property type="component" value="Unassembled WGS sequence"/>
</dbReference>
<sequence length="187" mass="21049">MNSKARRALFTTPRTVKSKVLDAIPIVAKTRYGSFFSRLLDVQSYFHKVMVMALKALAPELWKNKKSSHPPKMVPSTHSKLELIHMDLCRPMKVESINGKRHILDTDSSAEDTSIPSKEDLDNLFGPMYEEYFEKRSPKVSINSVAQTTLNNHETSSSSSIIVEDNEAPPLVSSSEEQISPISRLMN</sequence>
<reference evidence="2" key="1">
    <citation type="journal article" date="2022" name="Int. J. Mol. Sci.">
        <title>Draft Genome of Tanacetum Coccineum: Genomic Comparison of Closely Related Tanacetum-Family Plants.</title>
        <authorList>
            <person name="Yamashiro T."/>
            <person name="Shiraishi A."/>
            <person name="Nakayama K."/>
            <person name="Satake H."/>
        </authorList>
    </citation>
    <scope>NUCLEOTIDE SEQUENCE</scope>
</reference>
<evidence type="ECO:0000313" key="2">
    <source>
        <dbReference type="EMBL" id="GJT22662.1"/>
    </source>
</evidence>
<evidence type="ECO:0000313" key="3">
    <source>
        <dbReference type="Proteomes" id="UP001151760"/>
    </source>
</evidence>
<gene>
    <name evidence="2" type="ORF">Tco_0892599</name>
</gene>
<feature type="compositionally biased region" description="Polar residues" evidence="1">
    <location>
        <begin position="172"/>
        <end position="187"/>
    </location>
</feature>
<feature type="region of interest" description="Disordered" evidence="1">
    <location>
        <begin position="151"/>
        <end position="187"/>
    </location>
</feature>
<evidence type="ECO:0000256" key="1">
    <source>
        <dbReference type="SAM" id="MobiDB-lite"/>
    </source>
</evidence>
<keyword evidence="3" id="KW-1185">Reference proteome</keyword>
<comment type="caution">
    <text evidence="2">The sequence shown here is derived from an EMBL/GenBank/DDBJ whole genome shotgun (WGS) entry which is preliminary data.</text>
</comment>
<accession>A0ABQ5C9B9</accession>
<organism evidence="2 3">
    <name type="scientific">Tanacetum coccineum</name>
    <dbReference type="NCBI Taxonomy" id="301880"/>
    <lineage>
        <taxon>Eukaryota</taxon>
        <taxon>Viridiplantae</taxon>
        <taxon>Streptophyta</taxon>
        <taxon>Embryophyta</taxon>
        <taxon>Tracheophyta</taxon>
        <taxon>Spermatophyta</taxon>
        <taxon>Magnoliopsida</taxon>
        <taxon>eudicotyledons</taxon>
        <taxon>Gunneridae</taxon>
        <taxon>Pentapetalae</taxon>
        <taxon>asterids</taxon>
        <taxon>campanulids</taxon>
        <taxon>Asterales</taxon>
        <taxon>Asteraceae</taxon>
        <taxon>Asteroideae</taxon>
        <taxon>Anthemideae</taxon>
        <taxon>Anthemidinae</taxon>
        <taxon>Tanacetum</taxon>
    </lineage>
</organism>
<name>A0ABQ5C9B9_9ASTR</name>